<dbReference type="Pfam" id="PF02110">
    <property type="entry name" value="HK"/>
    <property type="match status" value="1"/>
</dbReference>
<keyword evidence="7 11" id="KW-0418">Kinase</keyword>
<evidence type="ECO:0000256" key="9">
    <source>
        <dbReference type="ARBA" id="ARBA00022842"/>
    </source>
</evidence>
<comment type="similarity">
    <text evidence="11">Belongs to the Thz kinase family.</text>
</comment>
<dbReference type="NCBIfam" id="NF006830">
    <property type="entry name" value="PRK09355.1"/>
    <property type="match status" value="1"/>
</dbReference>
<proteinExistence type="inferred from homology"/>
<keyword evidence="10 11" id="KW-0784">Thiamine biosynthesis</keyword>
<feature type="binding site" evidence="11">
    <location>
        <position position="178"/>
    </location>
    <ligand>
        <name>ATP</name>
        <dbReference type="ChEBI" id="CHEBI:30616"/>
    </ligand>
</feature>
<evidence type="ECO:0000256" key="4">
    <source>
        <dbReference type="ARBA" id="ARBA00022679"/>
    </source>
</evidence>
<dbReference type="CDD" id="cd01170">
    <property type="entry name" value="THZ_kinase"/>
    <property type="match status" value="1"/>
</dbReference>
<evidence type="ECO:0000256" key="8">
    <source>
        <dbReference type="ARBA" id="ARBA00022840"/>
    </source>
</evidence>
<feature type="binding site" evidence="11">
    <location>
        <position position="205"/>
    </location>
    <ligand>
        <name>substrate</name>
    </ligand>
</feature>
<keyword evidence="8 11" id="KW-0067">ATP-binding</keyword>
<comment type="catalytic activity">
    <reaction evidence="1 11">
        <text>5-(2-hydroxyethyl)-4-methylthiazole + ATP = 4-methyl-5-(2-phosphooxyethyl)-thiazole + ADP + H(+)</text>
        <dbReference type="Rhea" id="RHEA:24212"/>
        <dbReference type="ChEBI" id="CHEBI:15378"/>
        <dbReference type="ChEBI" id="CHEBI:17957"/>
        <dbReference type="ChEBI" id="CHEBI:30616"/>
        <dbReference type="ChEBI" id="CHEBI:58296"/>
        <dbReference type="ChEBI" id="CHEBI:456216"/>
        <dbReference type="EC" id="2.7.1.50"/>
    </reaction>
</comment>
<evidence type="ECO:0000256" key="1">
    <source>
        <dbReference type="ARBA" id="ARBA00001771"/>
    </source>
</evidence>
<keyword evidence="9 11" id="KW-0460">Magnesium</keyword>
<protein>
    <recommendedName>
        <fullName evidence="11">Hydroxyethylthiazole kinase</fullName>
        <ecNumber evidence="11">2.7.1.50</ecNumber>
    </recommendedName>
    <alternativeName>
        <fullName evidence="11">4-methyl-5-beta-hydroxyethylthiazole kinase</fullName>
        <shortName evidence="11">TH kinase</shortName>
        <shortName evidence="11">Thz kinase</shortName>
    </alternativeName>
</protein>
<dbReference type="SUPFAM" id="SSF53613">
    <property type="entry name" value="Ribokinase-like"/>
    <property type="match status" value="1"/>
</dbReference>
<evidence type="ECO:0000313" key="12">
    <source>
        <dbReference type="EMBL" id="MBF0637226.1"/>
    </source>
</evidence>
<evidence type="ECO:0000256" key="2">
    <source>
        <dbReference type="ARBA" id="ARBA00001946"/>
    </source>
</evidence>
<dbReference type="PRINTS" id="PR01099">
    <property type="entry name" value="HYETHTZKNASE"/>
</dbReference>
<keyword evidence="6 11" id="KW-0547">Nucleotide-binding</keyword>
<dbReference type="InterPro" id="IPR000417">
    <property type="entry name" value="Hyethyz_kinase"/>
</dbReference>
<dbReference type="Gene3D" id="3.40.1190.20">
    <property type="match status" value="1"/>
</dbReference>
<evidence type="ECO:0000256" key="6">
    <source>
        <dbReference type="ARBA" id="ARBA00022741"/>
    </source>
</evidence>
<reference evidence="12 13" key="1">
    <citation type="journal article" date="2020" name="Microorganisms">
        <title>Simultaneous Genome Sequencing of Prosthecochloris ethylica and Desulfuromonas acetoxidans within a Syntrophic Mixture Reveals Unique Pili and Protein Interactions.</title>
        <authorList>
            <person name="Kyndt J.A."/>
            <person name="Van Beeumen J.J."/>
            <person name="Meyer T.E."/>
        </authorList>
    </citation>
    <scope>NUCLEOTIDE SEQUENCE [LARGE SCALE GENOMIC DNA]</scope>
    <source>
        <strain evidence="12 13">N3</strain>
    </source>
</reference>
<feature type="binding site" evidence="11">
    <location>
        <position position="132"/>
    </location>
    <ligand>
        <name>ATP</name>
        <dbReference type="ChEBI" id="CHEBI:30616"/>
    </ligand>
</feature>
<dbReference type="EMBL" id="JADGII010000014">
    <property type="protein sequence ID" value="MBF0637226.1"/>
    <property type="molecule type" value="Genomic_DNA"/>
</dbReference>
<dbReference type="GO" id="GO:0004417">
    <property type="term" value="F:hydroxyethylthiazole kinase activity"/>
    <property type="evidence" value="ECO:0007669"/>
    <property type="project" value="UniProtKB-EC"/>
</dbReference>
<dbReference type="Proteomes" id="UP000619838">
    <property type="component" value="Unassembled WGS sequence"/>
</dbReference>
<sequence length="267" mass="27109">MNNELNIISPKTSTERDVLHDLEQLREQAPLVHCMTNSVVTNFTANVLLAIGASPAMVVTIEEAPEFAAIASALLINVGTITTADAHVMLKTAEAATAHGTPWVLDPVAAGAIGFRTGVTHELIACKPTVIRGNASEILAVSGEKSEAKGVDSTASSQDALHAAALLAGTTGAIVALSGETDFITDGTTAIPVPGGHPLMTRVTGTGCTLGATIAAFLPVSSTPLQAAATASAIYARAGKDAATGNEHRLGSFAVAFLDRLSSMGNS</sequence>
<comment type="caution">
    <text evidence="12">The sequence shown here is derived from an EMBL/GenBank/DDBJ whole genome shotgun (WGS) entry which is preliminary data.</text>
</comment>
<dbReference type="HAMAP" id="MF_00228">
    <property type="entry name" value="Thz_kinase"/>
    <property type="match status" value="1"/>
</dbReference>
<keyword evidence="5 11" id="KW-0479">Metal-binding</keyword>
<comment type="function">
    <text evidence="11">Catalyzes the phosphorylation of the hydroxyl group of 4-methyl-5-beta-hydroxyethylthiazole (THZ).</text>
</comment>
<comment type="pathway">
    <text evidence="3 11">Cofactor biosynthesis; thiamine diphosphate biosynthesis; 4-methyl-5-(2-phosphoethyl)-thiazole from 5-(2-hydroxyethyl)-4-methylthiazole: step 1/1.</text>
</comment>
<comment type="cofactor">
    <cofactor evidence="2 11">
        <name>Mg(2+)</name>
        <dbReference type="ChEBI" id="CHEBI:18420"/>
    </cofactor>
</comment>
<feature type="binding site" evidence="11">
    <location>
        <position position="57"/>
    </location>
    <ligand>
        <name>substrate</name>
    </ligand>
</feature>
<evidence type="ECO:0000256" key="7">
    <source>
        <dbReference type="ARBA" id="ARBA00022777"/>
    </source>
</evidence>
<evidence type="ECO:0000256" key="5">
    <source>
        <dbReference type="ARBA" id="ARBA00022723"/>
    </source>
</evidence>
<dbReference type="InterPro" id="IPR029056">
    <property type="entry name" value="Ribokinase-like"/>
</dbReference>
<organism evidence="12 13">
    <name type="scientific">Prosthecochloris ethylica</name>
    <dbReference type="NCBI Taxonomy" id="2743976"/>
    <lineage>
        <taxon>Bacteria</taxon>
        <taxon>Pseudomonadati</taxon>
        <taxon>Chlorobiota</taxon>
        <taxon>Chlorobiia</taxon>
        <taxon>Chlorobiales</taxon>
        <taxon>Chlorobiaceae</taxon>
        <taxon>Prosthecochloris</taxon>
    </lineage>
</organism>
<dbReference type="NCBIfam" id="TIGR00694">
    <property type="entry name" value="thiM"/>
    <property type="match status" value="1"/>
</dbReference>
<dbReference type="EC" id="2.7.1.50" evidence="11"/>
<keyword evidence="4 11" id="KW-0808">Transferase</keyword>
<evidence type="ECO:0000256" key="10">
    <source>
        <dbReference type="ARBA" id="ARBA00022977"/>
    </source>
</evidence>
<evidence type="ECO:0000256" key="3">
    <source>
        <dbReference type="ARBA" id="ARBA00004868"/>
    </source>
</evidence>
<evidence type="ECO:0000313" key="13">
    <source>
        <dbReference type="Proteomes" id="UP000619838"/>
    </source>
</evidence>
<name>A0ABR9XTZ0_9CHLB</name>
<keyword evidence="13" id="KW-1185">Reference proteome</keyword>
<evidence type="ECO:0000256" key="11">
    <source>
        <dbReference type="HAMAP-Rule" id="MF_00228"/>
    </source>
</evidence>
<accession>A0ABR9XTZ0</accession>
<dbReference type="PIRSF" id="PIRSF000513">
    <property type="entry name" value="Thz_kinase"/>
    <property type="match status" value="1"/>
</dbReference>
<gene>
    <name evidence="11 12" type="primary">thiM</name>
    <name evidence="12" type="ORF">INT08_08590</name>
</gene>